<dbReference type="Proteomes" id="UP000005695">
    <property type="component" value="Unassembled WGS sequence"/>
</dbReference>
<dbReference type="PROSITE" id="PS50110">
    <property type="entry name" value="RESPONSE_REGULATORY"/>
    <property type="match status" value="1"/>
</dbReference>
<sequence length="441" mass="49569">MSVEDKKTILVVDDSPTVRRLVELVLTQNGYEVLSAEDGEKGLEMARQHLPSVVLVDFVMPKMNGHMFCKMLREDDNLKDVPVILISSKSEVVGHAFEASFGIVHYFTKPFEPEDLVAKIREVSAEASGETVVEERVEPAAESASTQAGSPSGLSGSSEDIDKLLDSLNDRFDKVVRRYFQKDFPVLMKNVMSDTLKETGLIKHQTLILSGDLTRMELPELLTFCANTRQSGRLSIFSNDTFAEIFIDNGKFVFATASQKGKHCFLTDLICQDNRFSCDTLALQRVVEEARQNNQPIGRALVEKELISEEDLMYYLRQHAQDALNTAINTHSGNFFLEKDDLPFNLEDISFRIPMYQVLLEGIRERFLRNEFTKDELVVTRLPLCIEASQEGLLSEDEQSLTLLLDGTKTLGQVCEESTLDDEAVRKCCQVLYQAGLASAR</sequence>
<dbReference type="InterPro" id="IPR050595">
    <property type="entry name" value="Bact_response_regulator"/>
</dbReference>
<dbReference type="SUPFAM" id="SSF52172">
    <property type="entry name" value="CheY-like"/>
    <property type="match status" value="1"/>
</dbReference>
<organism evidence="5 6">
    <name type="scientific">Desulfuromonas acetoxidans (strain DSM 684 / 11070)</name>
    <dbReference type="NCBI Taxonomy" id="281689"/>
    <lineage>
        <taxon>Bacteria</taxon>
        <taxon>Pseudomonadati</taxon>
        <taxon>Thermodesulfobacteriota</taxon>
        <taxon>Desulfuromonadia</taxon>
        <taxon>Desulfuromonadales</taxon>
        <taxon>Desulfuromonadaceae</taxon>
        <taxon>Desulfuromonas</taxon>
    </lineage>
</organism>
<reference evidence="5" key="1">
    <citation type="submission" date="2006-05" db="EMBL/GenBank/DDBJ databases">
        <title>Annotation of the draft genome assembly of Desulfuromonas acetoxidans DSM 684.</title>
        <authorList>
            <consortium name="US DOE Joint Genome Institute (JGI-ORNL)"/>
            <person name="Larimer F."/>
            <person name="Land M."/>
            <person name="Hauser L."/>
        </authorList>
    </citation>
    <scope>NUCLEOTIDE SEQUENCE [LARGE SCALE GENOMIC DNA]</scope>
    <source>
        <strain evidence="5">DSM 684</strain>
    </source>
</reference>
<feature type="region of interest" description="Disordered" evidence="3">
    <location>
        <begin position="130"/>
        <end position="158"/>
    </location>
</feature>
<dbReference type="AlphaFoldDB" id="Q1JVS0"/>
<feature type="domain" description="Response regulatory" evidence="4">
    <location>
        <begin position="8"/>
        <end position="124"/>
    </location>
</feature>
<proteinExistence type="predicted"/>
<dbReference type="OrthoDB" id="9812510at2"/>
<name>Q1JVS0_DESA6</name>
<comment type="caution">
    <text evidence="5">The sequence shown here is derived from an EMBL/GenBank/DDBJ whole genome shotgun (WGS) entry which is preliminary data.</text>
</comment>
<dbReference type="InterPro" id="IPR025497">
    <property type="entry name" value="PatA-like_N"/>
</dbReference>
<keyword evidence="1 2" id="KW-0597">Phosphoprotein</keyword>
<evidence type="ECO:0000313" key="5">
    <source>
        <dbReference type="EMBL" id="EAT14334.1"/>
    </source>
</evidence>
<dbReference type="SMART" id="SM00448">
    <property type="entry name" value="REC"/>
    <property type="match status" value="1"/>
</dbReference>
<dbReference type="Pfam" id="PF00072">
    <property type="entry name" value="Response_reg"/>
    <property type="match status" value="1"/>
</dbReference>
<dbReference type="PANTHER" id="PTHR44591:SF3">
    <property type="entry name" value="RESPONSE REGULATORY DOMAIN-CONTAINING PROTEIN"/>
    <property type="match status" value="1"/>
</dbReference>
<gene>
    <name evidence="5" type="ORF">Dace_0078</name>
</gene>
<evidence type="ECO:0000259" key="4">
    <source>
        <dbReference type="PROSITE" id="PS50110"/>
    </source>
</evidence>
<dbReference type="RefSeq" id="WP_006002969.1">
    <property type="nucleotide sequence ID" value="NZ_AAEW02000032.1"/>
</dbReference>
<dbReference type="PANTHER" id="PTHR44591">
    <property type="entry name" value="STRESS RESPONSE REGULATOR PROTEIN 1"/>
    <property type="match status" value="1"/>
</dbReference>
<dbReference type="InterPro" id="IPR011006">
    <property type="entry name" value="CheY-like_superfamily"/>
</dbReference>
<keyword evidence="6" id="KW-1185">Reference proteome</keyword>
<dbReference type="GO" id="GO:0000160">
    <property type="term" value="P:phosphorelay signal transduction system"/>
    <property type="evidence" value="ECO:0007669"/>
    <property type="project" value="InterPro"/>
</dbReference>
<dbReference type="EMBL" id="AAEW02000032">
    <property type="protein sequence ID" value="EAT14334.1"/>
    <property type="molecule type" value="Genomic_DNA"/>
</dbReference>
<dbReference type="Gene3D" id="3.40.50.2300">
    <property type="match status" value="1"/>
</dbReference>
<evidence type="ECO:0000256" key="1">
    <source>
        <dbReference type="ARBA" id="ARBA00022553"/>
    </source>
</evidence>
<dbReference type="Pfam" id="PF14332">
    <property type="entry name" value="DUF4388"/>
    <property type="match status" value="1"/>
</dbReference>
<accession>Q1JVS0</accession>
<evidence type="ECO:0000256" key="2">
    <source>
        <dbReference type="PROSITE-ProRule" id="PRU00169"/>
    </source>
</evidence>
<feature type="compositionally biased region" description="Polar residues" evidence="3">
    <location>
        <begin position="143"/>
        <end position="158"/>
    </location>
</feature>
<reference evidence="5" key="2">
    <citation type="submission" date="2006-05" db="EMBL/GenBank/DDBJ databases">
        <title>Sequencing of the draft genome and assembly of Desulfuromonas acetoxidans DSM 684.</title>
        <authorList>
            <consortium name="US DOE Joint Genome Institute (JGI-PGF)"/>
            <person name="Copeland A."/>
            <person name="Lucas S."/>
            <person name="Lapidus A."/>
            <person name="Barry K."/>
            <person name="Detter J.C."/>
            <person name="Glavina del Rio T."/>
            <person name="Hammon N."/>
            <person name="Israni S."/>
            <person name="Dalin E."/>
            <person name="Tice H."/>
            <person name="Bruce D."/>
            <person name="Pitluck S."/>
            <person name="Richardson P."/>
        </authorList>
    </citation>
    <scope>NUCLEOTIDE SEQUENCE [LARGE SCALE GENOMIC DNA]</scope>
    <source>
        <strain evidence="5">DSM 684</strain>
    </source>
</reference>
<feature type="modified residue" description="4-aspartylphosphate" evidence="2">
    <location>
        <position position="57"/>
    </location>
</feature>
<evidence type="ECO:0000256" key="3">
    <source>
        <dbReference type="SAM" id="MobiDB-lite"/>
    </source>
</evidence>
<evidence type="ECO:0000313" key="6">
    <source>
        <dbReference type="Proteomes" id="UP000005695"/>
    </source>
</evidence>
<protein>
    <submittedName>
        <fullName evidence="5">Response regulator receiver protein</fullName>
    </submittedName>
</protein>
<dbReference type="InterPro" id="IPR001789">
    <property type="entry name" value="Sig_transdc_resp-reg_receiver"/>
</dbReference>